<dbReference type="Proteomes" id="UP000317303">
    <property type="component" value="Unassembled WGS sequence"/>
</dbReference>
<dbReference type="PANTHER" id="PTHR43777">
    <property type="entry name" value="MOLYBDENUM COFACTOR CYTIDYLYLTRANSFERASE"/>
    <property type="match status" value="1"/>
</dbReference>
<accession>A0A660C8S3</accession>
<dbReference type="GO" id="GO:0016779">
    <property type="term" value="F:nucleotidyltransferase activity"/>
    <property type="evidence" value="ECO:0007669"/>
    <property type="project" value="UniProtKB-ARBA"/>
</dbReference>
<keyword evidence="3" id="KW-1185">Reference proteome</keyword>
<evidence type="ECO:0000313" key="2">
    <source>
        <dbReference type="EMBL" id="TWH20010.1"/>
    </source>
</evidence>
<comment type="caution">
    <text evidence="2">The sequence shown here is derived from an EMBL/GenBank/DDBJ whole genome shotgun (WGS) entry which is preliminary data.</text>
</comment>
<dbReference type="OrthoDB" id="4427994at2"/>
<dbReference type="RefSeq" id="WP_030530886.1">
    <property type="nucleotide sequence ID" value="NZ_JOIJ01000003.1"/>
</dbReference>
<proteinExistence type="predicted"/>
<dbReference type="CDD" id="cd04182">
    <property type="entry name" value="GT_2_like_f"/>
    <property type="match status" value="1"/>
</dbReference>
<dbReference type="Gene3D" id="3.90.550.10">
    <property type="entry name" value="Spore Coat Polysaccharide Biosynthesis Protein SpsA, Chain A"/>
    <property type="match status" value="1"/>
</dbReference>
<sequence>MIAGLVLAAGEGRRFGMPKALAAHRGEPLVARAARVLTEGGCGPVLVVLGARAHDAAPLVPAGAEVVVADDWAEGMGASLRAGLRALGEREPAPEAALVQLVDLPDVGPEVVSRIRTHAQDDSGNVDAAVVRAAYDGAPGHPVLFGRRWWAEIAAQAEGDKGARDWLRGRADVRLVECGDVGGGRDADTPDLLDP</sequence>
<evidence type="ECO:0000259" key="1">
    <source>
        <dbReference type="Pfam" id="PF12804"/>
    </source>
</evidence>
<organism evidence="2 3">
    <name type="scientific">Prauserella rugosa</name>
    <dbReference type="NCBI Taxonomy" id="43354"/>
    <lineage>
        <taxon>Bacteria</taxon>
        <taxon>Bacillati</taxon>
        <taxon>Actinomycetota</taxon>
        <taxon>Actinomycetes</taxon>
        <taxon>Pseudonocardiales</taxon>
        <taxon>Pseudonocardiaceae</taxon>
        <taxon>Prauserella</taxon>
    </lineage>
</organism>
<name>A0A660C8S3_9PSEU</name>
<evidence type="ECO:0000313" key="3">
    <source>
        <dbReference type="Proteomes" id="UP000317303"/>
    </source>
</evidence>
<feature type="domain" description="MobA-like NTP transferase" evidence="1">
    <location>
        <begin position="4"/>
        <end position="170"/>
    </location>
</feature>
<reference evidence="2 3" key="1">
    <citation type="submission" date="2019-07" db="EMBL/GenBank/DDBJ databases">
        <title>R&amp;d 2014.</title>
        <authorList>
            <person name="Klenk H.-P."/>
        </authorList>
    </citation>
    <scope>NUCLEOTIDE SEQUENCE [LARGE SCALE GENOMIC DNA]</scope>
    <source>
        <strain evidence="2 3">DSM 43194</strain>
    </source>
</reference>
<protein>
    <submittedName>
        <fullName evidence="2">Nicotine blue oxidoreductase</fullName>
    </submittedName>
</protein>
<dbReference type="Pfam" id="PF12804">
    <property type="entry name" value="NTP_transf_3"/>
    <property type="match status" value="1"/>
</dbReference>
<dbReference type="InterPro" id="IPR025877">
    <property type="entry name" value="MobA-like_NTP_Trfase"/>
</dbReference>
<gene>
    <name evidence="2" type="ORF">JD82_01850</name>
</gene>
<dbReference type="EMBL" id="VLJV01000001">
    <property type="protein sequence ID" value="TWH20010.1"/>
    <property type="molecule type" value="Genomic_DNA"/>
</dbReference>
<dbReference type="InterPro" id="IPR029044">
    <property type="entry name" value="Nucleotide-diphossugar_trans"/>
</dbReference>
<dbReference type="AlphaFoldDB" id="A0A660C8S3"/>
<dbReference type="SUPFAM" id="SSF53448">
    <property type="entry name" value="Nucleotide-diphospho-sugar transferases"/>
    <property type="match status" value="1"/>
</dbReference>
<dbReference type="PANTHER" id="PTHR43777:SF1">
    <property type="entry name" value="MOLYBDENUM COFACTOR CYTIDYLYLTRANSFERASE"/>
    <property type="match status" value="1"/>
</dbReference>